<dbReference type="eggNOG" id="COG0551">
    <property type="taxonomic scope" value="Bacteria"/>
</dbReference>
<dbReference type="RefSeq" id="WP_012530446.1">
    <property type="nucleotide sequence ID" value="NC_011146.1"/>
</dbReference>
<dbReference type="Gene3D" id="3.30.65.10">
    <property type="entry name" value="Bacterial Topoisomerase I, domain 1"/>
    <property type="match status" value="1"/>
</dbReference>
<dbReference type="EMBL" id="CP001124">
    <property type="protein sequence ID" value="ACH39025.1"/>
    <property type="molecule type" value="Genomic_DNA"/>
</dbReference>
<proteinExistence type="predicted"/>
<organism evidence="2 3">
    <name type="scientific">Citrifermentans bemidjiense (strain ATCC BAA-1014 / DSM 16622 / JCM 12645 / Bem)</name>
    <name type="common">Geobacter bemidjiensis</name>
    <dbReference type="NCBI Taxonomy" id="404380"/>
    <lineage>
        <taxon>Bacteria</taxon>
        <taxon>Pseudomonadati</taxon>
        <taxon>Thermodesulfobacteriota</taxon>
        <taxon>Desulfuromonadia</taxon>
        <taxon>Geobacterales</taxon>
        <taxon>Geobacteraceae</taxon>
        <taxon>Citrifermentans</taxon>
    </lineage>
</organism>
<dbReference type="STRING" id="404380.Gbem_2012"/>
<dbReference type="SUPFAM" id="SSF57783">
    <property type="entry name" value="Zinc beta-ribbon"/>
    <property type="match status" value="1"/>
</dbReference>
<reference evidence="2 3" key="2">
    <citation type="journal article" date="2010" name="BMC Genomics">
        <title>The genome of Geobacter bemidjiensis, exemplar for the subsurface clade of Geobacter species that predominate in Fe(III)-reducing subsurface environments.</title>
        <authorList>
            <person name="Aklujkar M."/>
            <person name="Young N.D."/>
            <person name="Holmes D."/>
            <person name="Chavan M."/>
            <person name="Risso C."/>
            <person name="Kiss H.E."/>
            <person name="Han C.S."/>
            <person name="Land M.L."/>
            <person name="Lovley D.R."/>
        </authorList>
    </citation>
    <scope>NUCLEOTIDE SEQUENCE [LARGE SCALE GENOMIC DNA]</scope>
    <source>
        <strain evidence="3">ATCC BAA-1014 / DSM 16622 / JCM 12645 / Bem</strain>
    </source>
</reference>
<name>B5ECJ0_CITBB</name>
<evidence type="ECO:0000313" key="3">
    <source>
        <dbReference type="Proteomes" id="UP000008825"/>
    </source>
</evidence>
<protein>
    <submittedName>
        <fullName evidence="2">NERD domain C4-type zinc finger protein</fullName>
    </submittedName>
</protein>
<evidence type="ECO:0000313" key="2">
    <source>
        <dbReference type="EMBL" id="ACH39025.1"/>
    </source>
</evidence>
<dbReference type="Pfam" id="PF08378">
    <property type="entry name" value="NERD"/>
    <property type="match status" value="1"/>
</dbReference>
<dbReference type="HOGENOM" id="CLU_068011_2_0_7"/>
<dbReference type="InterPro" id="IPR011528">
    <property type="entry name" value="NERD"/>
</dbReference>
<dbReference type="PROSITE" id="PS50965">
    <property type="entry name" value="NERD"/>
    <property type="match status" value="1"/>
</dbReference>
<gene>
    <name evidence="2" type="ordered locus">Gbem_2012</name>
</gene>
<evidence type="ECO:0000259" key="1">
    <source>
        <dbReference type="PROSITE" id="PS50965"/>
    </source>
</evidence>
<keyword evidence="3" id="KW-1185">Reference proteome</keyword>
<reference evidence="2 3" key="1">
    <citation type="submission" date="2008-07" db="EMBL/GenBank/DDBJ databases">
        <title>Complete sequence of Geobacter bemidjiensis BEM.</title>
        <authorList>
            <consortium name="US DOE Joint Genome Institute"/>
            <person name="Lucas S."/>
            <person name="Copeland A."/>
            <person name="Lapidus A."/>
            <person name="Glavina del Rio T."/>
            <person name="Dalin E."/>
            <person name="Tice H."/>
            <person name="Bruce D."/>
            <person name="Goodwin L."/>
            <person name="Pitluck S."/>
            <person name="Kiss H."/>
            <person name="Brettin T."/>
            <person name="Detter J.C."/>
            <person name="Han C."/>
            <person name="Kuske C.R."/>
            <person name="Schmutz J."/>
            <person name="Larimer F."/>
            <person name="Land M."/>
            <person name="Hauser L."/>
            <person name="Kyrpides N."/>
            <person name="Lykidis A."/>
            <person name="Lovley D."/>
            <person name="Richardson P."/>
        </authorList>
    </citation>
    <scope>NUCLEOTIDE SEQUENCE [LARGE SCALE GENOMIC DNA]</scope>
    <source>
        <strain evidence="3">ATCC BAA-1014 / DSM 16622 / JCM 12645 / Bem</strain>
    </source>
</reference>
<dbReference type="Pfam" id="PF01396">
    <property type="entry name" value="Zn_ribbon_Top1"/>
    <property type="match status" value="1"/>
</dbReference>
<dbReference type="GO" id="GO:0005694">
    <property type="term" value="C:chromosome"/>
    <property type="evidence" value="ECO:0007669"/>
    <property type="project" value="InterPro"/>
</dbReference>
<dbReference type="AlphaFoldDB" id="B5ECJ0"/>
<dbReference type="Proteomes" id="UP000008825">
    <property type="component" value="Chromosome"/>
</dbReference>
<accession>B5ECJ0</accession>
<dbReference type="OrthoDB" id="5782056at2"/>
<dbReference type="GO" id="GO:0003916">
    <property type="term" value="F:DNA topoisomerase activity"/>
    <property type="evidence" value="ECO:0007669"/>
    <property type="project" value="InterPro"/>
</dbReference>
<dbReference type="InterPro" id="IPR013498">
    <property type="entry name" value="Topo_IA_Znf"/>
</dbReference>
<feature type="domain" description="NERD" evidence="1">
    <location>
        <begin position="8"/>
        <end position="125"/>
    </location>
</feature>
<dbReference type="GO" id="GO:0006265">
    <property type="term" value="P:DNA topological change"/>
    <property type="evidence" value="ECO:0007669"/>
    <property type="project" value="InterPro"/>
</dbReference>
<dbReference type="KEGG" id="gbm:Gbem_2012"/>
<dbReference type="GO" id="GO:0003677">
    <property type="term" value="F:DNA binding"/>
    <property type="evidence" value="ECO:0007669"/>
    <property type="project" value="InterPro"/>
</dbReference>
<sequence>MTIKAAIKGWFGEAQVTLAKKLFLDSEIYFDLNNVTIPAANGTTQIDHIIVSLYGIFIVETKNVEGWIFGDAKGPSWTQNLFGKKSKFQNPLHQNYKHIKTLSDFLGIDEGKFHSLVFFTSDCTFKTELPPNVMNHGYIPYIKSKTDVHFTPAQVQEIISSIKTGMKPKTWSTRKEHVAGLKERFNSTTICPKCSKELKLRTVKSGENAGSQFYGCSGFPKCRYTKPVDD</sequence>